<keyword evidence="6" id="KW-1185">Reference proteome</keyword>
<protein>
    <submittedName>
        <fullName evidence="5">Capsule biosynthesis protein CapA</fullName>
    </submittedName>
</protein>
<evidence type="ECO:0000256" key="3">
    <source>
        <dbReference type="SAM" id="Phobius"/>
    </source>
</evidence>
<proteinExistence type="inferred from homology"/>
<dbReference type="RefSeq" id="WP_172185158.1">
    <property type="nucleotide sequence ID" value="NZ_CAWPPK010000263.1"/>
</dbReference>
<feature type="transmembrane region" description="Helical" evidence="3">
    <location>
        <begin position="141"/>
        <end position="159"/>
    </location>
</feature>
<dbReference type="EMBL" id="SRRZ01000005">
    <property type="protein sequence ID" value="NQE32780.1"/>
    <property type="molecule type" value="Genomic_DNA"/>
</dbReference>
<keyword evidence="3" id="KW-0472">Membrane</keyword>
<comment type="similarity">
    <text evidence="1">Belongs to the CapA family.</text>
</comment>
<keyword evidence="3" id="KW-1133">Transmembrane helix</keyword>
<feature type="domain" description="Capsule synthesis protein CapA" evidence="4">
    <location>
        <begin position="215"/>
        <end position="450"/>
    </location>
</feature>
<evidence type="ECO:0000256" key="2">
    <source>
        <dbReference type="SAM" id="MobiDB-lite"/>
    </source>
</evidence>
<dbReference type="InterPro" id="IPR019079">
    <property type="entry name" value="Capsule_synth_CapA"/>
</dbReference>
<dbReference type="Pfam" id="PF09587">
    <property type="entry name" value="PGA_cap"/>
    <property type="match status" value="1"/>
</dbReference>
<dbReference type="SUPFAM" id="SSF56300">
    <property type="entry name" value="Metallo-dependent phosphatases"/>
    <property type="match status" value="1"/>
</dbReference>
<dbReference type="PANTHER" id="PTHR33393">
    <property type="entry name" value="POLYGLUTAMINE SYNTHESIS ACCESSORY PROTEIN RV0574C-RELATED"/>
    <property type="match status" value="1"/>
</dbReference>
<comment type="caution">
    <text evidence="5">The sequence shown here is derived from an EMBL/GenBank/DDBJ whole genome shotgun (WGS) entry which is preliminary data.</text>
</comment>
<evidence type="ECO:0000259" key="4">
    <source>
        <dbReference type="SMART" id="SM00854"/>
    </source>
</evidence>
<evidence type="ECO:0000256" key="1">
    <source>
        <dbReference type="ARBA" id="ARBA00005662"/>
    </source>
</evidence>
<name>A0ABX2CTG3_9CYAN</name>
<dbReference type="PANTHER" id="PTHR33393:SF13">
    <property type="entry name" value="PGA BIOSYNTHESIS PROTEIN CAPA"/>
    <property type="match status" value="1"/>
</dbReference>
<organism evidence="5 6">
    <name type="scientific">Microcoleus asticus IPMA8</name>
    <dbReference type="NCBI Taxonomy" id="2563858"/>
    <lineage>
        <taxon>Bacteria</taxon>
        <taxon>Bacillati</taxon>
        <taxon>Cyanobacteriota</taxon>
        <taxon>Cyanophyceae</taxon>
        <taxon>Oscillatoriophycideae</taxon>
        <taxon>Oscillatoriales</taxon>
        <taxon>Microcoleaceae</taxon>
        <taxon>Microcoleus</taxon>
        <taxon>Microcoleus asticus</taxon>
    </lineage>
</organism>
<reference evidence="5 6" key="1">
    <citation type="journal article" date="2020" name="Sci. Rep.">
        <title>A novel cyanobacterial geosmin producer, revising GeoA distribution and dispersion patterns in Bacteria.</title>
        <authorList>
            <person name="Churro C."/>
            <person name="Semedo-Aguiar A.P."/>
            <person name="Silva A.D."/>
            <person name="Pereira-Leal J.B."/>
            <person name="Leite R.B."/>
        </authorList>
    </citation>
    <scope>NUCLEOTIDE SEQUENCE [LARGE SCALE GENOMIC DNA]</scope>
    <source>
        <strain evidence="5 6">IPMA8</strain>
    </source>
</reference>
<sequence>MVYAENWSQPSILDLARSGNFQALNYWIDSLLRPEGIYARVEQAQAGCVQILVEFQREFAPDTRLLGSTLREGLVKFICHQLWRLNSPAVQGVRIHARLAGEPEILWKQSVRIVTPANRQRRRYRSLQAVDWVKFKTYRSLLLVGSALASFILGCWVSYHEALTLRLVSPVSGYQQAGVISGPPPKRADTVQAALEVVPVVQQKQVANPYDPTVTLMFGGNVNLSDALGASAAGKDYHWAFANMDEYRQADVAMVNLENSLTRSTLGSGKKQLNFKADPESVKVLTAGGVDIVNLANSHAMDYEEPGLVETINTLDNSRLQHLGAGRDIKEARRPDIIEVKGQRLAYLSYYDADLHAADQGKAGTNPRRNNRVAEDIRALRGQVDWIIVNYHWGVELADYPGDWQIDLARFTIDQGADLVVGHHPQVLQGAEIYKGRPIVYSLGNFIFGGNARRDYDTAVLKVSLKDRSMKVEFLPVEVKKFQPKVVEGAAADRILKHVEQISSIFDRPMRSSVVLDALVQPGAAPKTPTSPLPGAAKSGTYQPGRGSGGTSGESTLQDPGQPKPTLILPALPAAPKQPDNSSLFPNGTGPAIESNPPANQNLPPRIYPTQPENPSREAEPFTKEPFIKEPFIAPPSPSQGAVPSPQSYLPPTRAVSFEVALKEQPTSAIVPSTSSNRSKQRIALPSIAGSIG</sequence>
<dbReference type="InterPro" id="IPR052169">
    <property type="entry name" value="CW_Biosynth-Accessory"/>
</dbReference>
<keyword evidence="3" id="KW-0812">Transmembrane</keyword>
<evidence type="ECO:0000313" key="6">
    <source>
        <dbReference type="Proteomes" id="UP000702425"/>
    </source>
</evidence>
<feature type="region of interest" description="Disordered" evidence="2">
    <location>
        <begin position="524"/>
        <end position="651"/>
    </location>
</feature>
<feature type="compositionally biased region" description="Polar residues" evidence="2">
    <location>
        <begin position="639"/>
        <end position="650"/>
    </location>
</feature>
<gene>
    <name evidence="5" type="primary">capA_1</name>
    <name evidence="5" type="ORF">E5S67_00496</name>
</gene>
<feature type="compositionally biased region" description="Polar residues" evidence="2">
    <location>
        <begin position="667"/>
        <end position="678"/>
    </location>
</feature>
<dbReference type="Gene3D" id="3.60.21.10">
    <property type="match status" value="1"/>
</dbReference>
<evidence type="ECO:0000313" key="5">
    <source>
        <dbReference type="EMBL" id="NQE32780.1"/>
    </source>
</evidence>
<dbReference type="Proteomes" id="UP000702425">
    <property type="component" value="Unassembled WGS sequence"/>
</dbReference>
<feature type="compositionally biased region" description="Basic and acidic residues" evidence="2">
    <location>
        <begin position="615"/>
        <end position="628"/>
    </location>
</feature>
<dbReference type="CDD" id="cd07381">
    <property type="entry name" value="MPP_CapA"/>
    <property type="match status" value="1"/>
</dbReference>
<dbReference type="SMART" id="SM00854">
    <property type="entry name" value="PGA_cap"/>
    <property type="match status" value="1"/>
</dbReference>
<accession>A0ABX2CTG3</accession>
<feature type="compositionally biased region" description="Low complexity" evidence="2">
    <location>
        <begin position="564"/>
        <end position="579"/>
    </location>
</feature>
<feature type="region of interest" description="Disordered" evidence="2">
    <location>
        <begin position="667"/>
        <end position="693"/>
    </location>
</feature>
<dbReference type="InterPro" id="IPR029052">
    <property type="entry name" value="Metallo-depent_PP-like"/>
</dbReference>